<gene>
    <name evidence="2" type="ORF">MXMO3_03569</name>
</gene>
<dbReference type="InterPro" id="IPR008930">
    <property type="entry name" value="Terpenoid_cyclase/PrenylTrfase"/>
</dbReference>
<dbReference type="KEGG" id="mmyr:MXMO3_03569"/>
<accession>A0A2R4MJB5</accession>
<proteinExistence type="predicted"/>
<geneLocation type="plasmid" evidence="3">
    <name>phl2708x3</name>
</geneLocation>
<sequence>MNMSWKQEISEIIGRQDENGGPYWSRADGNIHAPAGFSTIDVMHAIGQLGGKVEDSPVLKEAVEFLLGYQNDDGSFRYGTQKSKLPCITANVLSVLGRLSLPNSASIDKSYSWLLDNQAADGGWRCATVKLGKAPETDASNPGTTLWVLDAFLFKNGMKRHVDALNSGVDFLLDHWSSRKPLGPCNFGIGGRFLKTEFPFRRYNLFYYVYVLSQYESARNDKRLHEAFEALKPYTDSGHLSVASPHRAWKGAVFAPQTGPSEPASKYWKEIVKRLG</sequence>
<feature type="domain" description="Squalene cyclase C-terminal" evidence="1">
    <location>
        <begin position="39"/>
        <end position="177"/>
    </location>
</feature>
<reference evidence="2 3" key="1">
    <citation type="submission" date="2017-05" db="EMBL/GenBank/DDBJ databases">
        <title>Genome Analysis of Maritalea myrionectae HL2708#5.</title>
        <authorList>
            <consortium name="Cotde Inc.-PKNU"/>
            <person name="Jang D."/>
            <person name="Oh H.-M."/>
        </authorList>
    </citation>
    <scope>NUCLEOTIDE SEQUENCE [LARGE SCALE GENOMIC DNA]</scope>
    <source>
        <strain evidence="2 3">HL2708#5</strain>
        <plasmid evidence="3">phl2708x3</plasmid>
    </source>
</reference>
<evidence type="ECO:0000259" key="1">
    <source>
        <dbReference type="Pfam" id="PF13243"/>
    </source>
</evidence>
<keyword evidence="2" id="KW-0614">Plasmid</keyword>
<keyword evidence="3" id="KW-1185">Reference proteome</keyword>
<evidence type="ECO:0000313" key="2">
    <source>
        <dbReference type="EMBL" id="AVX06072.1"/>
    </source>
</evidence>
<dbReference type="Proteomes" id="UP000258927">
    <property type="component" value="Plasmid pHL2708X3"/>
</dbReference>
<protein>
    <recommendedName>
        <fullName evidence="1">Squalene cyclase C-terminal domain-containing protein</fullName>
    </recommendedName>
</protein>
<dbReference type="AlphaFoldDB" id="A0A2R4MJB5"/>
<name>A0A2R4MJB5_9HYPH</name>
<dbReference type="EMBL" id="CP021331">
    <property type="protein sequence ID" value="AVX06072.1"/>
    <property type="molecule type" value="Genomic_DNA"/>
</dbReference>
<evidence type="ECO:0000313" key="3">
    <source>
        <dbReference type="Proteomes" id="UP000258927"/>
    </source>
</evidence>
<dbReference type="Gene3D" id="1.50.10.20">
    <property type="match status" value="1"/>
</dbReference>
<organism evidence="2 3">
    <name type="scientific">Maritalea myrionectae</name>
    <dbReference type="NCBI Taxonomy" id="454601"/>
    <lineage>
        <taxon>Bacteria</taxon>
        <taxon>Pseudomonadati</taxon>
        <taxon>Pseudomonadota</taxon>
        <taxon>Alphaproteobacteria</taxon>
        <taxon>Hyphomicrobiales</taxon>
        <taxon>Devosiaceae</taxon>
        <taxon>Maritalea</taxon>
    </lineage>
</organism>
<dbReference type="SUPFAM" id="SSF48239">
    <property type="entry name" value="Terpenoid cyclases/Protein prenyltransferases"/>
    <property type="match status" value="1"/>
</dbReference>
<dbReference type="InterPro" id="IPR032696">
    <property type="entry name" value="SQ_cyclase_C"/>
</dbReference>
<dbReference type="Pfam" id="PF13243">
    <property type="entry name" value="SQHop_cyclase_C"/>
    <property type="match status" value="1"/>
</dbReference>